<accession>A0A450WGQ1</accession>
<dbReference type="Gene3D" id="2.40.300.10">
    <property type="entry name" value="Head decoration protein D"/>
    <property type="match status" value="1"/>
</dbReference>
<gene>
    <name evidence="1" type="ORF">BECKLFY1418C_GA0070996_102220</name>
</gene>
<dbReference type="Pfam" id="PF02924">
    <property type="entry name" value="HDPD"/>
    <property type="match status" value="1"/>
</dbReference>
<name>A0A450WGQ1_9GAMM</name>
<protein>
    <submittedName>
        <fullName evidence="1">Bacteriophage lambda head decoration protein D</fullName>
    </submittedName>
</protein>
<sequence length="123" mass="13218">MATYHEPINLQDLLLHEIHPPWSRDKKPLLEGNVCVMGEVFSLVDGKYRPFDPAGAGDAGIAHSVSTEAVDATDEDKPVVATARGAMLDVDQLVWPDGITEVQKAAALVQLDARGIKTVTTLS</sequence>
<organism evidence="1">
    <name type="scientific">Candidatus Kentrum sp. LFY</name>
    <dbReference type="NCBI Taxonomy" id="2126342"/>
    <lineage>
        <taxon>Bacteria</taxon>
        <taxon>Pseudomonadati</taxon>
        <taxon>Pseudomonadota</taxon>
        <taxon>Gammaproteobacteria</taxon>
        <taxon>Candidatus Kentrum</taxon>
    </lineage>
</organism>
<dbReference type="EMBL" id="CAADFN010000022">
    <property type="protein sequence ID" value="VFK16256.1"/>
    <property type="molecule type" value="Genomic_DNA"/>
</dbReference>
<reference evidence="1" key="1">
    <citation type="submission" date="2019-02" db="EMBL/GenBank/DDBJ databases">
        <authorList>
            <person name="Gruber-Vodicka R. H."/>
            <person name="Seah K. B. B."/>
        </authorList>
    </citation>
    <scope>NUCLEOTIDE SEQUENCE</scope>
    <source>
        <strain evidence="1">BECK_BY7</strain>
    </source>
</reference>
<evidence type="ECO:0000313" key="1">
    <source>
        <dbReference type="EMBL" id="VFK16256.1"/>
    </source>
</evidence>
<dbReference type="InterPro" id="IPR004195">
    <property type="entry name" value="Head_decoration_D"/>
</dbReference>
<dbReference type="AlphaFoldDB" id="A0A450WGQ1"/>
<proteinExistence type="predicted"/>